<comment type="similarity">
    <text evidence="2">Belongs to the MGR2 family.</text>
</comment>
<evidence type="ECO:0000256" key="6">
    <source>
        <dbReference type="SAM" id="Phobius"/>
    </source>
</evidence>
<proteinExistence type="inferred from homology"/>
<keyword evidence="5 6" id="KW-0472">Membrane</keyword>
<sequence length="74" mass="7518">MAKDSCLSRMAAGAAVGGAVGCAVGVMYGSFEAIRCKVPGVEKIRYVGQRTIGSAAVFSLFLSAGALIHCGKSY</sequence>
<dbReference type="OrthoDB" id="2014662at2759"/>
<keyword evidence="8" id="KW-1185">Reference proteome</keyword>
<feature type="transmembrane region" description="Helical" evidence="6">
    <location>
        <begin position="12"/>
        <end position="31"/>
    </location>
</feature>
<dbReference type="InterPro" id="IPR018450">
    <property type="entry name" value="Romo1/Mgr2"/>
</dbReference>
<dbReference type="GO" id="GO:0005744">
    <property type="term" value="C:TIM23 mitochondrial import inner membrane translocase complex"/>
    <property type="evidence" value="ECO:0007669"/>
    <property type="project" value="TreeGrafter"/>
</dbReference>
<keyword evidence="4 6" id="KW-1133">Transmembrane helix</keyword>
<dbReference type="PROSITE" id="PS51257">
    <property type="entry name" value="PROKAR_LIPOPROTEIN"/>
    <property type="match status" value="1"/>
</dbReference>
<dbReference type="Proteomes" id="UP000238479">
    <property type="component" value="Chromosome 5"/>
</dbReference>
<evidence type="ECO:0000313" key="8">
    <source>
        <dbReference type="Proteomes" id="UP000238479"/>
    </source>
</evidence>
<protein>
    <recommendedName>
        <fullName evidence="9">Reactive oxygen species modulator 1</fullName>
    </recommendedName>
</protein>
<evidence type="ECO:0000256" key="4">
    <source>
        <dbReference type="ARBA" id="ARBA00022989"/>
    </source>
</evidence>
<dbReference type="STRING" id="74649.A0A2P6QF60"/>
<comment type="subcellular location">
    <subcellularLocation>
        <location evidence="1">Membrane</location>
    </subcellularLocation>
</comment>
<name>A0A2P6QF60_ROSCH</name>
<dbReference type="OMA" id="MANECLV"/>
<reference evidence="7 8" key="1">
    <citation type="journal article" date="2018" name="Nat. Genet.">
        <title>The Rosa genome provides new insights in the design of modern roses.</title>
        <authorList>
            <person name="Bendahmane M."/>
        </authorList>
    </citation>
    <scope>NUCLEOTIDE SEQUENCE [LARGE SCALE GENOMIC DNA]</scope>
    <source>
        <strain evidence="8">cv. Old Blush</strain>
    </source>
</reference>
<evidence type="ECO:0000256" key="2">
    <source>
        <dbReference type="ARBA" id="ARBA00007839"/>
    </source>
</evidence>
<dbReference type="Gramene" id="PRQ32823">
    <property type="protein sequence ID" value="PRQ32823"/>
    <property type="gene ID" value="RchiOBHm_Chr5g0050711"/>
</dbReference>
<evidence type="ECO:0000256" key="1">
    <source>
        <dbReference type="ARBA" id="ARBA00004370"/>
    </source>
</evidence>
<comment type="caution">
    <text evidence="7">The sequence shown here is derived from an EMBL/GenBank/DDBJ whole genome shotgun (WGS) entry which is preliminary data.</text>
</comment>
<dbReference type="Pfam" id="PF10247">
    <property type="entry name" value="Romo1"/>
    <property type="match status" value="1"/>
</dbReference>
<dbReference type="GO" id="GO:0030150">
    <property type="term" value="P:protein import into mitochondrial matrix"/>
    <property type="evidence" value="ECO:0007669"/>
    <property type="project" value="TreeGrafter"/>
</dbReference>
<evidence type="ECO:0000313" key="7">
    <source>
        <dbReference type="EMBL" id="PRQ32823.1"/>
    </source>
</evidence>
<gene>
    <name evidence="7" type="ORF">RchiOBHm_Chr5g0050711</name>
</gene>
<dbReference type="PANTHER" id="PTHR28525:SF1">
    <property type="entry name" value="REACTIVE OXYGEN SPECIES MODULATOR 1"/>
    <property type="match status" value="1"/>
</dbReference>
<evidence type="ECO:0008006" key="9">
    <source>
        <dbReference type="Google" id="ProtNLM"/>
    </source>
</evidence>
<feature type="transmembrane region" description="Helical" evidence="6">
    <location>
        <begin position="51"/>
        <end position="70"/>
    </location>
</feature>
<dbReference type="PANTHER" id="PTHR28525">
    <property type="entry name" value="REACTIVE OXYGEN SPECIES MODULATOR 1"/>
    <property type="match status" value="1"/>
</dbReference>
<keyword evidence="3 6" id="KW-0812">Transmembrane</keyword>
<dbReference type="GO" id="GO:0045039">
    <property type="term" value="P:protein insertion into mitochondrial inner membrane"/>
    <property type="evidence" value="ECO:0007669"/>
    <property type="project" value="TreeGrafter"/>
</dbReference>
<dbReference type="EMBL" id="PDCK01000043">
    <property type="protein sequence ID" value="PRQ32823.1"/>
    <property type="molecule type" value="Genomic_DNA"/>
</dbReference>
<accession>A0A2P6QF60</accession>
<dbReference type="SMART" id="SM01378">
    <property type="entry name" value="Romo1"/>
    <property type="match status" value="1"/>
</dbReference>
<organism evidence="7 8">
    <name type="scientific">Rosa chinensis</name>
    <name type="common">China rose</name>
    <dbReference type="NCBI Taxonomy" id="74649"/>
    <lineage>
        <taxon>Eukaryota</taxon>
        <taxon>Viridiplantae</taxon>
        <taxon>Streptophyta</taxon>
        <taxon>Embryophyta</taxon>
        <taxon>Tracheophyta</taxon>
        <taxon>Spermatophyta</taxon>
        <taxon>Magnoliopsida</taxon>
        <taxon>eudicotyledons</taxon>
        <taxon>Gunneridae</taxon>
        <taxon>Pentapetalae</taxon>
        <taxon>rosids</taxon>
        <taxon>fabids</taxon>
        <taxon>Rosales</taxon>
        <taxon>Rosaceae</taxon>
        <taxon>Rosoideae</taxon>
        <taxon>Rosoideae incertae sedis</taxon>
        <taxon>Rosa</taxon>
    </lineage>
</organism>
<evidence type="ECO:0000256" key="5">
    <source>
        <dbReference type="ARBA" id="ARBA00023136"/>
    </source>
</evidence>
<evidence type="ECO:0000256" key="3">
    <source>
        <dbReference type="ARBA" id="ARBA00022692"/>
    </source>
</evidence>
<dbReference type="AlphaFoldDB" id="A0A2P6QF60"/>